<dbReference type="AlphaFoldDB" id="A0ABD3ICA4"/>
<sequence length="1093" mass="122982">MRADTDNLPNEVIVDLPWVAILYKMRGNIPQTATQPSAATPQGPKLSKTPSKPATGTAVPQWRPREKPSTNPPFPSAAANLHTQQVHHAEVEPQIPLTQILEKPPTETEEATQIITTQPLSSPSNSLQTQITTSLVPSPPGSPALVWDLNSEATSNQHLLDLDPPATQRLPPVNDAIFLTPLSHAHTNSNEESPTEPWIVAKKRLREDKTISPHEEPLTNGDRYERDKLLLLGQHTPMHLTAGLQAHTSIICTQLLETLALVGDNAAISSLDHLQQPLQDLPTGFGLNLRRRTIRKFLNRPENRGSIILLQELKVQDKDKLEARLKAVSPQAFIRVDYTPSGRGGAAIIVPERYTVLADGILGSGNAAWATIQTMVGEVSVMSVHAPNNPDQRILLWEHLHNVMQNGKWIMAGDMNMVELTDDSKGKSALLAGSEGRAWKYLAQQVGLVDSYLCAVTRAGGSFTRYAFSGKRYDQARLDRVYINAGADWLHLVRKVTHHTEQTISDHVPVSFTCELAQPPSETRTPKTYFKMDPELLNRPGIMEKLKLAWETHPTDAGNPQRKWQLAWIRLRNILKTERKLMVKEQRLLEDARTELRHLRSLVGPNFAEATLQRIQHLEHTIRVQDQHDAKAWRLRSKHRWLREGEAPSRYFFAQLKAKNARENIKTLNLQDGTTTTDQKVIMKEVEDYFTTLYTAEDQSQTRENARREAFSTVHKQVTHLQDRAMGIRPSETEIDTIANIMKKDKSPGLDGINQQVFENTTAVLDTFQLASGAKLNLSKTVVLPLYQTTIPTWLQRTDCKIASPSDRFRYLGILSGTNVIEEEILKQLQERYEAKLTHWANKMLSWPEKILLAQSVLRAIPNYVLMAIGISKKATHLLEKLTAEFIWGRDKTGKNKRPLIAWSVFARKKRKGGLGWPVMEELASAFLLKNATKILKNQDDDWVRIARAIISHTLRESNRPREIKGWDAHLPLLALNSLRTPTSATFDKMLGAWYRAKKKLKWNPDDALFPLDTSPRFATALLANTGTLDPKETPALNKLFRKADGVKDNRLDNPRQLSRSSTPCNMAVLPRIATLPLLVFGSMRLTTGASNR</sequence>
<dbReference type="EMBL" id="JBJQOH010000001">
    <property type="protein sequence ID" value="KAL3701298.1"/>
    <property type="molecule type" value="Genomic_DNA"/>
</dbReference>
<dbReference type="Pfam" id="PF03372">
    <property type="entry name" value="Exo_endo_phos"/>
    <property type="match status" value="1"/>
</dbReference>
<feature type="compositionally biased region" description="Polar residues" evidence="2">
    <location>
        <begin position="31"/>
        <end position="40"/>
    </location>
</feature>
<evidence type="ECO:0000259" key="3">
    <source>
        <dbReference type="Pfam" id="PF03372"/>
    </source>
</evidence>
<evidence type="ECO:0000256" key="1">
    <source>
        <dbReference type="SAM" id="Coils"/>
    </source>
</evidence>
<feature type="coiled-coil region" evidence="1">
    <location>
        <begin position="575"/>
        <end position="602"/>
    </location>
</feature>
<comment type="caution">
    <text evidence="4">The sequence shown here is derived from an EMBL/GenBank/DDBJ whole genome shotgun (WGS) entry which is preliminary data.</text>
</comment>
<accession>A0ABD3ICA4</accession>
<feature type="domain" description="Endonuclease/exonuclease/phosphatase" evidence="3">
    <location>
        <begin position="288"/>
        <end position="507"/>
    </location>
</feature>
<organism evidence="4 5">
    <name type="scientific">Riccia sorocarpa</name>
    <dbReference type="NCBI Taxonomy" id="122646"/>
    <lineage>
        <taxon>Eukaryota</taxon>
        <taxon>Viridiplantae</taxon>
        <taxon>Streptophyta</taxon>
        <taxon>Embryophyta</taxon>
        <taxon>Marchantiophyta</taxon>
        <taxon>Marchantiopsida</taxon>
        <taxon>Marchantiidae</taxon>
        <taxon>Marchantiales</taxon>
        <taxon>Ricciaceae</taxon>
        <taxon>Riccia</taxon>
    </lineage>
</organism>
<keyword evidence="5" id="KW-1185">Reference proteome</keyword>
<name>A0ABD3ICA4_9MARC</name>
<reference evidence="4 5" key="1">
    <citation type="submission" date="2024-09" db="EMBL/GenBank/DDBJ databases">
        <title>Chromosome-scale assembly of Riccia sorocarpa.</title>
        <authorList>
            <person name="Paukszto L."/>
        </authorList>
    </citation>
    <scope>NUCLEOTIDE SEQUENCE [LARGE SCALE GENOMIC DNA]</scope>
    <source>
        <strain evidence="4">LP-2024</strain>
        <tissue evidence="4">Aerial parts of the thallus</tissue>
    </source>
</reference>
<dbReference type="InterPro" id="IPR005135">
    <property type="entry name" value="Endo/exonuclease/phosphatase"/>
</dbReference>
<dbReference type="SUPFAM" id="SSF56219">
    <property type="entry name" value="DNase I-like"/>
    <property type="match status" value="1"/>
</dbReference>
<dbReference type="InterPro" id="IPR036691">
    <property type="entry name" value="Endo/exonu/phosph_ase_sf"/>
</dbReference>
<evidence type="ECO:0000256" key="2">
    <source>
        <dbReference type="SAM" id="MobiDB-lite"/>
    </source>
</evidence>
<evidence type="ECO:0000313" key="4">
    <source>
        <dbReference type="EMBL" id="KAL3701298.1"/>
    </source>
</evidence>
<dbReference type="Gene3D" id="3.60.10.10">
    <property type="entry name" value="Endonuclease/exonuclease/phosphatase"/>
    <property type="match status" value="1"/>
</dbReference>
<gene>
    <name evidence="4" type="ORF">R1sor_019320</name>
</gene>
<evidence type="ECO:0000313" key="5">
    <source>
        <dbReference type="Proteomes" id="UP001633002"/>
    </source>
</evidence>
<dbReference type="Proteomes" id="UP001633002">
    <property type="component" value="Unassembled WGS sequence"/>
</dbReference>
<dbReference type="PANTHER" id="PTHR33116:SF78">
    <property type="entry name" value="OS12G0587133 PROTEIN"/>
    <property type="match status" value="1"/>
</dbReference>
<proteinExistence type="predicted"/>
<protein>
    <recommendedName>
        <fullName evidence="3">Endonuclease/exonuclease/phosphatase domain-containing protein</fullName>
    </recommendedName>
</protein>
<dbReference type="PANTHER" id="PTHR33116">
    <property type="entry name" value="REVERSE TRANSCRIPTASE ZINC-BINDING DOMAIN-CONTAINING PROTEIN-RELATED-RELATED"/>
    <property type="match status" value="1"/>
</dbReference>
<keyword evidence="1" id="KW-0175">Coiled coil</keyword>
<feature type="region of interest" description="Disordered" evidence="2">
    <location>
        <begin position="31"/>
        <end position="75"/>
    </location>
</feature>